<evidence type="ECO:0000256" key="1">
    <source>
        <dbReference type="SAM" id="Coils"/>
    </source>
</evidence>
<evidence type="ECO:0000313" key="4">
    <source>
        <dbReference type="Proteomes" id="UP000245609"/>
    </source>
</evidence>
<dbReference type="InterPro" id="IPR036859">
    <property type="entry name" value="CAP-Gly_dom_sf"/>
</dbReference>
<sequence>MSIVKLFIKSKNVFSEQRIDLQLTVEKLRFRLEPIVGIAASNQIISLYRNDALLCNITDNSSVIGAFGVQDYDTLVIEGKGSSRIVDFEDLSKVEKYEMADEQYEKLKDTFLDYKRRNQIGRFDPTAAVRREEEENLELVKNQAKLATIKTGERCEISIAKDGLKRRGTVMFIGKPNFLLFLKTSLKIMDICSN</sequence>
<proteinExistence type="predicted"/>
<dbReference type="OrthoDB" id="2130750at2759"/>
<dbReference type="EMBL" id="MBFS01000289">
    <property type="protein sequence ID" value="PVV03012.1"/>
    <property type="molecule type" value="Genomic_DNA"/>
</dbReference>
<dbReference type="AlphaFoldDB" id="A0A2T9ZEM7"/>
<protein>
    <recommendedName>
        <fullName evidence="2">Ubiquitin-like domain-containing protein</fullName>
    </recommendedName>
</protein>
<name>A0A2T9ZEM7_9FUNG</name>
<comment type="caution">
    <text evidence="3">The sequence shown here is derived from an EMBL/GenBank/DDBJ whole genome shotgun (WGS) entry which is preliminary data.</text>
</comment>
<evidence type="ECO:0000259" key="2">
    <source>
        <dbReference type="Pfam" id="PF14560"/>
    </source>
</evidence>
<dbReference type="SUPFAM" id="SSF74924">
    <property type="entry name" value="Cap-Gly domain"/>
    <property type="match status" value="1"/>
</dbReference>
<feature type="coiled-coil region" evidence="1">
    <location>
        <begin position="97"/>
        <end position="150"/>
    </location>
</feature>
<keyword evidence="4" id="KW-1185">Reference proteome</keyword>
<dbReference type="InterPro" id="IPR000626">
    <property type="entry name" value="Ubiquitin-like_dom"/>
</dbReference>
<dbReference type="STRING" id="133381.A0A2T9ZEM7"/>
<feature type="domain" description="Ubiquitin-like" evidence="2">
    <location>
        <begin position="3"/>
        <end position="77"/>
    </location>
</feature>
<dbReference type="InterPro" id="IPR029071">
    <property type="entry name" value="Ubiquitin-like_domsf"/>
</dbReference>
<dbReference type="SUPFAM" id="SSF54236">
    <property type="entry name" value="Ubiquitin-like"/>
    <property type="match status" value="1"/>
</dbReference>
<organism evidence="3 4">
    <name type="scientific">Smittium megazygosporum</name>
    <dbReference type="NCBI Taxonomy" id="133381"/>
    <lineage>
        <taxon>Eukaryota</taxon>
        <taxon>Fungi</taxon>
        <taxon>Fungi incertae sedis</taxon>
        <taxon>Zoopagomycota</taxon>
        <taxon>Kickxellomycotina</taxon>
        <taxon>Harpellomycetes</taxon>
        <taxon>Harpellales</taxon>
        <taxon>Legeriomycetaceae</taxon>
        <taxon>Smittium</taxon>
    </lineage>
</organism>
<keyword evidence="1" id="KW-0175">Coiled coil</keyword>
<gene>
    <name evidence="3" type="ORF">BB560_002530</name>
</gene>
<accession>A0A2T9ZEM7</accession>
<dbReference type="Gene3D" id="3.10.20.90">
    <property type="entry name" value="Phosphatidylinositol 3-kinase Catalytic Subunit, Chain A, domain 1"/>
    <property type="match status" value="1"/>
</dbReference>
<dbReference type="Pfam" id="PF14560">
    <property type="entry name" value="Ubiquitin_2"/>
    <property type="match status" value="1"/>
</dbReference>
<dbReference type="Proteomes" id="UP000245609">
    <property type="component" value="Unassembled WGS sequence"/>
</dbReference>
<evidence type="ECO:0000313" key="3">
    <source>
        <dbReference type="EMBL" id="PVV03012.1"/>
    </source>
</evidence>
<reference evidence="3 4" key="1">
    <citation type="journal article" date="2018" name="MBio">
        <title>Comparative Genomics Reveals the Core Gene Toolbox for the Fungus-Insect Symbiosis.</title>
        <authorList>
            <person name="Wang Y."/>
            <person name="Stata M."/>
            <person name="Wang W."/>
            <person name="Stajich J.E."/>
            <person name="White M.M."/>
            <person name="Moncalvo J.M."/>
        </authorList>
    </citation>
    <scope>NUCLEOTIDE SEQUENCE [LARGE SCALE GENOMIC DNA]</scope>
    <source>
        <strain evidence="3 4">SC-DP-2</strain>
    </source>
</reference>